<proteinExistence type="predicted"/>
<gene>
    <name evidence="2" type="ORF">CVS47_00357</name>
</gene>
<name>A0A3S9W6Y3_9MICO</name>
<protein>
    <submittedName>
        <fullName evidence="2">Uncharacterized protein</fullName>
    </submittedName>
</protein>
<evidence type="ECO:0000313" key="2">
    <source>
        <dbReference type="EMBL" id="AZS35759.1"/>
    </source>
</evidence>
<keyword evidence="3" id="KW-1185">Reference proteome</keyword>
<dbReference type="AlphaFoldDB" id="A0A3S9W6Y3"/>
<evidence type="ECO:0000313" key="3">
    <source>
        <dbReference type="Proteomes" id="UP000276888"/>
    </source>
</evidence>
<dbReference type="KEGG" id="mlv:CVS47_00357"/>
<accession>A0A3S9W6Y3</accession>
<dbReference type="Proteomes" id="UP000276888">
    <property type="component" value="Chromosome"/>
</dbReference>
<sequence>MSDDASEPFSLRRIADGEWFIVDTRYPPADPRNVIARIERQDEASVRLVWTGSVALSTEYLDAETALDDLRDRTRRRARSTRPIPIPSFAPPVRHRS</sequence>
<evidence type="ECO:0000256" key="1">
    <source>
        <dbReference type="SAM" id="MobiDB-lite"/>
    </source>
</evidence>
<dbReference type="EMBL" id="CP031423">
    <property type="protein sequence ID" value="AZS35759.1"/>
    <property type="molecule type" value="Genomic_DNA"/>
</dbReference>
<dbReference type="RefSeq" id="WP_127094543.1">
    <property type="nucleotide sequence ID" value="NZ_CP031423.1"/>
</dbReference>
<organism evidence="2 3">
    <name type="scientific">Microbacterium lemovicicum</name>
    <dbReference type="NCBI Taxonomy" id="1072463"/>
    <lineage>
        <taxon>Bacteria</taxon>
        <taxon>Bacillati</taxon>
        <taxon>Actinomycetota</taxon>
        <taxon>Actinomycetes</taxon>
        <taxon>Micrococcales</taxon>
        <taxon>Microbacteriaceae</taxon>
        <taxon>Microbacterium</taxon>
    </lineage>
</organism>
<dbReference type="OrthoDB" id="5071020at2"/>
<feature type="region of interest" description="Disordered" evidence="1">
    <location>
        <begin position="71"/>
        <end position="97"/>
    </location>
</feature>
<reference evidence="2 3" key="1">
    <citation type="submission" date="2018-08" db="EMBL/GenBank/DDBJ databases">
        <title>Microbacterium lemovicicum sp. nov., a bacterium isolated from a natural uranium-rich soil.</title>
        <authorList>
            <person name="ORTET P."/>
        </authorList>
    </citation>
    <scope>NUCLEOTIDE SEQUENCE [LARGE SCALE GENOMIC DNA]</scope>
    <source>
        <strain evidence="2 3">Viu22</strain>
    </source>
</reference>